<reference evidence="2" key="1">
    <citation type="journal article" date="2015" name="Nature">
        <title>Complex archaea that bridge the gap between prokaryotes and eukaryotes.</title>
        <authorList>
            <person name="Spang A."/>
            <person name="Saw J.H."/>
            <person name="Jorgensen S.L."/>
            <person name="Zaremba-Niedzwiedzka K."/>
            <person name="Martijn J."/>
            <person name="Lind A.E."/>
            <person name="van Eijk R."/>
            <person name="Schleper C."/>
            <person name="Guy L."/>
            <person name="Ettema T.J."/>
        </authorList>
    </citation>
    <scope>NUCLEOTIDE SEQUENCE</scope>
</reference>
<dbReference type="EMBL" id="LAZR01056389">
    <property type="protein sequence ID" value="KKK74287.1"/>
    <property type="molecule type" value="Genomic_DNA"/>
</dbReference>
<sequence length="181" mass="19956">MKNFNAEIGVKEIKIEVDNPAQSVSITVTKEDGKPAAVAVEKSGKVYKYIQIEATNLPDNFGKATITLQVGKSWLSSNGLDANEIALFRFDENSKKWNELATTHTESEGDNELYEVELTSFSYFAISESLAEDGVDGTTGKDVGIGGEKGSVWWKVLILVLVVLIIYVVMNKKKYSNLLKQ</sequence>
<keyword evidence="1" id="KW-1133">Transmembrane helix</keyword>
<keyword evidence="1" id="KW-0472">Membrane</keyword>
<comment type="caution">
    <text evidence="2">The sequence shown here is derived from an EMBL/GenBank/DDBJ whole genome shotgun (WGS) entry which is preliminary data.</text>
</comment>
<accession>A0A0F8XYW4</accession>
<gene>
    <name evidence="2" type="ORF">LCGC14_2885270</name>
</gene>
<organism evidence="2">
    <name type="scientific">marine sediment metagenome</name>
    <dbReference type="NCBI Taxonomy" id="412755"/>
    <lineage>
        <taxon>unclassified sequences</taxon>
        <taxon>metagenomes</taxon>
        <taxon>ecological metagenomes</taxon>
    </lineage>
</organism>
<feature type="transmembrane region" description="Helical" evidence="1">
    <location>
        <begin position="152"/>
        <end position="170"/>
    </location>
</feature>
<proteinExistence type="predicted"/>
<evidence type="ECO:0000256" key="1">
    <source>
        <dbReference type="SAM" id="Phobius"/>
    </source>
</evidence>
<keyword evidence="1" id="KW-0812">Transmembrane</keyword>
<name>A0A0F8XYW4_9ZZZZ</name>
<dbReference type="NCBIfam" id="TIGR04213">
    <property type="entry name" value="PGF_pre_PGF"/>
    <property type="match status" value="1"/>
</dbReference>
<protein>
    <recommendedName>
        <fullName evidence="3">PGF-pre-PGF domain-containing protein</fullName>
    </recommendedName>
</protein>
<evidence type="ECO:0008006" key="3">
    <source>
        <dbReference type="Google" id="ProtNLM"/>
    </source>
</evidence>
<dbReference type="AlphaFoldDB" id="A0A0F8XYW4"/>
<evidence type="ECO:0000313" key="2">
    <source>
        <dbReference type="EMBL" id="KKK74287.1"/>
    </source>
</evidence>
<dbReference type="InterPro" id="IPR026453">
    <property type="entry name" value="PGF_pre_PGF"/>
</dbReference>